<feature type="region of interest" description="Disordered" evidence="1">
    <location>
        <begin position="1"/>
        <end position="72"/>
    </location>
</feature>
<dbReference type="Proteomes" id="UP000004816">
    <property type="component" value="Unassembled WGS sequence"/>
</dbReference>
<reference evidence="2 3" key="1">
    <citation type="journal article" date="2011" name="Stand. Genomic Sci.">
        <title>High quality draft genome sequence of Segniliparus rugosus CDC 945(T)= (ATCC BAA-974(T)).</title>
        <authorList>
            <person name="Earl A.M."/>
            <person name="Desjardins C.A."/>
            <person name="Fitzgerald M.G."/>
            <person name="Arachchi H.M."/>
            <person name="Zeng Q."/>
            <person name="Mehta T."/>
            <person name="Griggs A."/>
            <person name="Birren B.W."/>
            <person name="Toney N.C."/>
            <person name="Carr J."/>
            <person name="Posey J."/>
            <person name="Butler W.R."/>
        </authorList>
    </citation>
    <scope>NUCLEOTIDE SEQUENCE [LARGE SCALE GENOMIC DNA]</scope>
    <source>
        <strain evidence="3">ATCC BAA-974 / DSM 45345 / CCUG 50838 / CIP 108380 / JCM 13579 / CDC 945</strain>
    </source>
</reference>
<gene>
    <name evidence="2" type="ORF">HMPREF9336_04109</name>
</gene>
<evidence type="ECO:0000313" key="3">
    <source>
        <dbReference type="Proteomes" id="UP000004816"/>
    </source>
</evidence>
<dbReference type="AlphaFoldDB" id="U1N9E3"/>
<organism evidence="2 3">
    <name type="scientific">Segniliparus rugosus (strain ATCC BAA-974 / DSM 45345 / CCUG 50838 / CIP 108380 / JCM 13579 / CDC 945)</name>
    <dbReference type="NCBI Taxonomy" id="679197"/>
    <lineage>
        <taxon>Bacteria</taxon>
        <taxon>Bacillati</taxon>
        <taxon>Actinomycetota</taxon>
        <taxon>Actinomycetes</taxon>
        <taxon>Mycobacteriales</taxon>
        <taxon>Segniliparaceae</taxon>
        <taxon>Segniliparus</taxon>
    </lineage>
</organism>
<protein>
    <submittedName>
        <fullName evidence="2">Uncharacterized protein</fullName>
    </submittedName>
</protein>
<proteinExistence type="predicted"/>
<name>U1N9E3_SEGRC</name>
<accession>U1N9E3</accession>
<evidence type="ECO:0000256" key="1">
    <source>
        <dbReference type="SAM" id="MobiDB-lite"/>
    </source>
</evidence>
<comment type="caution">
    <text evidence="2">The sequence shown here is derived from an EMBL/GenBank/DDBJ whole genome shotgun (WGS) entry which is preliminary data.</text>
</comment>
<dbReference type="EMBL" id="ACZI02000001">
    <property type="protein sequence ID" value="ERG69413.1"/>
    <property type="molecule type" value="Genomic_DNA"/>
</dbReference>
<evidence type="ECO:0000313" key="2">
    <source>
        <dbReference type="EMBL" id="ERG69413.1"/>
    </source>
</evidence>
<sequence>MPPDHWDSNSRQYGHHEDEDEEEWTPYAKPDAEAFRAPNVQAAGHREQHLTLDGDSGEAPLTSVSEQRPRQLDSWEAVEDLFEAGGEQVKKALSKQEALERDLKSLKFHGRSRDGHVLSTVDGLGEVLELVFAEAPISQWSEEGIAGNYWYDLGNSVVESVEKARHDAGIASDKLTFERFPGLFSAEDFPWVNESHRNNSDERRT</sequence>
<dbReference type="RefSeq" id="WP_021030034.1">
    <property type="nucleotide sequence ID" value="NZ_KI391953.1"/>
</dbReference>
<dbReference type="STRING" id="679197.HMPREF9336_04109"/>
<keyword evidence="3" id="KW-1185">Reference proteome</keyword>
<dbReference type="HOGENOM" id="CLU_1336746_0_0_11"/>